<sequence>MDIEEVREIGLSLPHTTERCPFGPDALALEIGGRMFCLLDLSGKWTFYNIKVHPDYSIELQERHTSIRPGFHMNKKHWISVDFNGNIPKAMHRKLIEHAYRQTIKALPRKQREIISTTSGHKDNGN</sequence>
<name>A0AC61S6N8_9BACT</name>
<comment type="caution">
    <text evidence="1">The sequence shown here is derived from an EMBL/GenBank/DDBJ whole genome shotgun (WGS) entry which is preliminary data.</text>
</comment>
<accession>A0AC61S6N8</accession>
<evidence type="ECO:0000313" key="1">
    <source>
        <dbReference type="EMBL" id="THG52933.1"/>
    </source>
</evidence>
<proteinExistence type="predicted"/>
<reference evidence="1" key="1">
    <citation type="submission" date="2019-04" db="EMBL/GenBank/DDBJ databases">
        <title>Microbes associate with the intestines of laboratory mice.</title>
        <authorList>
            <person name="Navarre W."/>
            <person name="Wong E."/>
            <person name="Huang K.C."/>
            <person name="Tropini C."/>
            <person name="Ng K."/>
            <person name="Yu B."/>
        </authorList>
    </citation>
    <scope>NUCLEOTIDE SEQUENCE</scope>
    <source>
        <strain evidence="1">NM86_A22</strain>
    </source>
</reference>
<dbReference type="EMBL" id="SSTG01000039">
    <property type="protein sequence ID" value="THG52933.1"/>
    <property type="molecule type" value="Genomic_DNA"/>
</dbReference>
<gene>
    <name evidence="1" type="ORF">E5990_04700</name>
</gene>
<evidence type="ECO:0000313" key="2">
    <source>
        <dbReference type="Proteomes" id="UP000305401"/>
    </source>
</evidence>
<keyword evidence="1" id="KW-0238">DNA-binding</keyword>
<dbReference type="Proteomes" id="UP000305401">
    <property type="component" value="Unassembled WGS sequence"/>
</dbReference>
<protein>
    <submittedName>
        <fullName evidence="1">MmcQ/YjbR family DNA-binding protein</fullName>
    </submittedName>
</protein>
<organism evidence="1 2">
    <name type="scientific">Muribaculum caecicola</name>
    <dbReference type="NCBI Taxonomy" id="3038144"/>
    <lineage>
        <taxon>Bacteria</taxon>
        <taxon>Pseudomonadati</taxon>
        <taxon>Bacteroidota</taxon>
        <taxon>Bacteroidia</taxon>
        <taxon>Bacteroidales</taxon>
        <taxon>Muribaculaceae</taxon>
        <taxon>Muribaculum</taxon>
    </lineage>
</organism>
<keyword evidence="2" id="KW-1185">Reference proteome</keyword>